<protein>
    <submittedName>
        <fullName evidence="1">Uncharacterized protein</fullName>
    </submittedName>
</protein>
<evidence type="ECO:0000313" key="2">
    <source>
        <dbReference type="Proteomes" id="UP001217610"/>
    </source>
</evidence>
<dbReference type="RefSeq" id="WP_273923221.1">
    <property type="nucleotide sequence ID" value="NZ_JAMDGR010000009.1"/>
</dbReference>
<evidence type="ECO:0000313" key="1">
    <source>
        <dbReference type="EMBL" id="MDD1149600.1"/>
    </source>
</evidence>
<dbReference type="Proteomes" id="UP001217610">
    <property type="component" value="Unassembled WGS sequence"/>
</dbReference>
<proteinExistence type="predicted"/>
<keyword evidence="2" id="KW-1185">Reference proteome</keyword>
<dbReference type="EMBL" id="JAMDGR010000009">
    <property type="protein sequence ID" value="MDD1149600.1"/>
    <property type="molecule type" value="Genomic_DNA"/>
</dbReference>
<sequence length="166" mass="17305">MSPIFDKEKEHKCLCQAQLIGDIGNQAMDIIRTQGTIEAAKAAVAELTEEQRNMPGASRDASVKDRAAYVAMLQQTDAYQKVMADYGSGSDLQRAAQAVTAAVLAGGDFGQALVGASAPYLAGVIKDSTGDNLEARIMAHAVLGAVLAKSQQSSALGGGSSRGRYR</sequence>
<accession>A0ABT5Q6N1</accession>
<reference evidence="1 2" key="1">
    <citation type="submission" date="2022-05" db="EMBL/GenBank/DDBJ databases">
        <title>Novel Pseudomonas spp. Isolated from a Rainbow Trout Aquaculture Facility.</title>
        <authorList>
            <person name="Testerman T."/>
            <person name="Graf J."/>
        </authorList>
    </citation>
    <scope>NUCLEOTIDE SEQUENCE [LARGE SCALE GENOMIC DNA]</scope>
    <source>
        <strain evidence="1 2">ID357</strain>
    </source>
</reference>
<comment type="caution">
    <text evidence="1">The sequence shown here is derived from an EMBL/GenBank/DDBJ whole genome shotgun (WGS) entry which is preliminary data.</text>
</comment>
<organism evidence="1 2">
    <name type="scientific">Pseudomonas idahonensis</name>
    <dbReference type="NCBI Taxonomy" id="2942628"/>
    <lineage>
        <taxon>Bacteria</taxon>
        <taxon>Pseudomonadati</taxon>
        <taxon>Pseudomonadota</taxon>
        <taxon>Gammaproteobacteria</taxon>
        <taxon>Pseudomonadales</taxon>
        <taxon>Pseudomonadaceae</taxon>
        <taxon>Pseudomonas</taxon>
    </lineage>
</organism>
<gene>
    <name evidence="1" type="ORF">M5G25_14990</name>
</gene>
<name>A0ABT5Q6N1_9PSED</name>